<proteinExistence type="predicted"/>
<feature type="transmembrane region" description="Helical" evidence="1">
    <location>
        <begin position="29"/>
        <end position="51"/>
    </location>
</feature>
<organism evidence="2 3">
    <name type="scientific">Rhizobium grahamii</name>
    <dbReference type="NCBI Taxonomy" id="1120045"/>
    <lineage>
        <taxon>Bacteria</taxon>
        <taxon>Pseudomonadati</taxon>
        <taxon>Pseudomonadota</taxon>
        <taxon>Alphaproteobacteria</taxon>
        <taxon>Hyphomicrobiales</taxon>
        <taxon>Rhizobiaceae</taxon>
        <taxon>Rhizobium/Agrobacterium group</taxon>
        <taxon>Rhizobium</taxon>
    </lineage>
</organism>
<reference evidence="2 3" key="1">
    <citation type="submission" date="2019-08" db="EMBL/GenBank/DDBJ databases">
        <title>Prosopis cineraria nodule microbiome.</title>
        <authorList>
            <person name="Ali R."/>
            <person name="Chaluvadi S.R."/>
            <person name="Wang X."/>
        </authorList>
    </citation>
    <scope>NUCLEOTIDE SEQUENCE [LARGE SCALE GENOMIC DNA]</scope>
    <source>
        <strain evidence="2 3">BG7</strain>
        <plasmid evidence="2 3">unnamed</plasmid>
    </source>
</reference>
<evidence type="ECO:0000313" key="3">
    <source>
        <dbReference type="Proteomes" id="UP000326881"/>
    </source>
</evidence>
<evidence type="ECO:0000313" key="2">
    <source>
        <dbReference type="EMBL" id="QFY63609.1"/>
    </source>
</evidence>
<dbReference type="OrthoDB" id="8408243at2"/>
<protein>
    <recommendedName>
        <fullName evidence="4">DUF3311 domain-containing protein</fullName>
    </recommendedName>
</protein>
<keyword evidence="1" id="KW-0812">Transmembrane</keyword>
<dbReference type="PROSITE" id="PS51257">
    <property type="entry name" value="PROKAR_LIPOPROTEIN"/>
    <property type="match status" value="1"/>
</dbReference>
<dbReference type="EMBL" id="CP043499">
    <property type="protein sequence ID" value="QFY63609.1"/>
    <property type="molecule type" value="Genomic_DNA"/>
</dbReference>
<geneLocation type="plasmid" evidence="2 3">
    <name>unnamed</name>
</geneLocation>
<evidence type="ECO:0008006" key="4">
    <source>
        <dbReference type="Google" id="ProtNLM"/>
    </source>
</evidence>
<keyword evidence="3" id="KW-1185">Reference proteome</keyword>
<dbReference type="KEGG" id="rgr:FZ934_25565"/>
<accession>A0A5Q0CHF1</accession>
<keyword evidence="2" id="KW-0614">Plasmid</keyword>
<keyword evidence="1" id="KW-0472">Membrane</keyword>
<dbReference type="RefSeq" id="WP_153273566.1">
    <property type="nucleotide sequence ID" value="NZ_CP043499.1"/>
</dbReference>
<name>A0A5Q0CHF1_9HYPH</name>
<dbReference type="Proteomes" id="UP000326881">
    <property type="component" value="Plasmid unnamed"/>
</dbReference>
<keyword evidence="1" id="KW-1133">Transmembrane helix</keyword>
<gene>
    <name evidence="2" type="ORF">FZ934_25565</name>
</gene>
<dbReference type="AlphaFoldDB" id="A0A5Q0CHF1"/>
<sequence length="61" mass="6856">MRGVIVFIMVAIVFAGSIACNSDRTVFGLPVFFVWNVFSVFLIAGGMWLVFQLDPRNRDKS</sequence>
<evidence type="ECO:0000256" key="1">
    <source>
        <dbReference type="SAM" id="Phobius"/>
    </source>
</evidence>